<reference evidence="8" key="1">
    <citation type="submission" date="2019-01" db="EMBL/GenBank/DDBJ databases">
        <authorList>
            <consortium name="Genoscope - CEA"/>
            <person name="William W."/>
        </authorList>
    </citation>
    <scope>NUCLEOTIDE SEQUENCE</scope>
    <source>
        <strain evidence="8">CR-1</strain>
    </source>
</reference>
<evidence type="ECO:0000313" key="8">
    <source>
        <dbReference type="EMBL" id="VEN74138.1"/>
    </source>
</evidence>
<accession>A0A484HIR0</accession>
<evidence type="ECO:0000256" key="1">
    <source>
        <dbReference type="ARBA" id="ARBA00000385"/>
    </source>
</evidence>
<evidence type="ECO:0000259" key="6">
    <source>
        <dbReference type="Pfam" id="PF01509"/>
    </source>
</evidence>
<keyword evidence="4 5" id="KW-0413">Isomerase</keyword>
<dbReference type="GO" id="GO:1990481">
    <property type="term" value="P:mRNA pseudouridine synthesis"/>
    <property type="evidence" value="ECO:0007669"/>
    <property type="project" value="TreeGrafter"/>
</dbReference>
<dbReference type="HAMAP" id="MF_01080">
    <property type="entry name" value="TruB_bact"/>
    <property type="match status" value="1"/>
</dbReference>
<dbReference type="GO" id="GO:0160148">
    <property type="term" value="F:tRNA pseudouridine(55) synthase activity"/>
    <property type="evidence" value="ECO:0007669"/>
    <property type="project" value="UniProtKB-EC"/>
</dbReference>
<protein>
    <recommendedName>
        <fullName evidence="5">tRNA pseudouridine synthase B</fullName>
        <ecNumber evidence="5">5.4.99.25</ecNumber>
    </recommendedName>
    <alternativeName>
        <fullName evidence="5">tRNA pseudouridine(55) synthase</fullName>
        <shortName evidence="5">Psi55 synthase</shortName>
    </alternativeName>
    <alternativeName>
        <fullName evidence="5">tRNA pseudouridylate synthase</fullName>
    </alternativeName>
    <alternativeName>
        <fullName evidence="5">tRNA-uridine isomerase</fullName>
    </alternativeName>
</protein>
<evidence type="ECO:0000256" key="2">
    <source>
        <dbReference type="ARBA" id="ARBA00005642"/>
    </source>
</evidence>
<gene>
    <name evidence="5 8" type="primary">truB</name>
    <name evidence="8" type="ORF">EPICR_30070</name>
</gene>
<dbReference type="AlphaFoldDB" id="A0A484HIR0"/>
<dbReference type="Pfam" id="PF01509">
    <property type="entry name" value="TruB_N"/>
    <property type="match status" value="1"/>
</dbReference>
<dbReference type="InterPro" id="IPR020103">
    <property type="entry name" value="PsdUridine_synth_cat_dom_sf"/>
</dbReference>
<comment type="similarity">
    <text evidence="2 5">Belongs to the pseudouridine synthase TruB family. Type 1 subfamily.</text>
</comment>
<dbReference type="CDD" id="cd02573">
    <property type="entry name" value="PseudoU_synth_EcTruB"/>
    <property type="match status" value="1"/>
</dbReference>
<sequence>MALDKPENFSSAKALAAVKRLLGVSKAGHAGTLDPMATGVLVCCLNRATRLSRFFMHGPKTYEAELCLGAETDTQDRMGEVVSTGEVPDISREGIASVFQRFEGWMNQLPPVYSALKHKGVPLYRLARKGSPVQKPPRRVHIRSIDILTVDMPVVSFRVSCSAGTYIRTLCADVGKALGCGGHLKELRRTRSGGFSLDEAATLPELEALAASGEAGNRVIGMADALRDMPCRRAGRGLVKKIRNGVSLSDADFPGDSAPPAAGFLKIVDGENNLVAVTEKISASASHAYCCVF</sequence>
<name>A0A484HIR0_9BACT</name>
<comment type="function">
    <text evidence="5">Responsible for synthesis of pseudouridine from uracil-55 in the psi GC loop of transfer RNAs.</text>
</comment>
<dbReference type="EC" id="5.4.99.25" evidence="5"/>
<feature type="active site" description="Nucleophile" evidence="5">
    <location>
        <position position="34"/>
    </location>
</feature>
<dbReference type="Gene3D" id="3.30.2350.10">
    <property type="entry name" value="Pseudouridine synthase"/>
    <property type="match status" value="1"/>
</dbReference>
<feature type="domain" description="tRNA pseudouridylate synthase B C-terminal" evidence="7">
    <location>
        <begin position="168"/>
        <end position="211"/>
    </location>
</feature>
<keyword evidence="3 5" id="KW-0819">tRNA processing</keyword>
<evidence type="ECO:0000256" key="3">
    <source>
        <dbReference type="ARBA" id="ARBA00022694"/>
    </source>
</evidence>
<dbReference type="InterPro" id="IPR032819">
    <property type="entry name" value="TruB_C"/>
</dbReference>
<dbReference type="GO" id="GO:0031119">
    <property type="term" value="P:tRNA pseudouridine synthesis"/>
    <property type="evidence" value="ECO:0007669"/>
    <property type="project" value="UniProtKB-UniRule"/>
</dbReference>
<dbReference type="EMBL" id="CAACVI010000023">
    <property type="protein sequence ID" value="VEN74138.1"/>
    <property type="molecule type" value="Genomic_DNA"/>
</dbReference>
<proteinExistence type="inferred from homology"/>
<dbReference type="PANTHER" id="PTHR13767:SF2">
    <property type="entry name" value="PSEUDOURIDYLATE SYNTHASE TRUB1"/>
    <property type="match status" value="1"/>
</dbReference>
<evidence type="ECO:0000259" key="7">
    <source>
        <dbReference type="Pfam" id="PF16198"/>
    </source>
</evidence>
<dbReference type="NCBIfam" id="TIGR00431">
    <property type="entry name" value="TruB"/>
    <property type="match status" value="1"/>
</dbReference>
<dbReference type="GO" id="GO:0003723">
    <property type="term" value="F:RNA binding"/>
    <property type="evidence" value="ECO:0007669"/>
    <property type="project" value="InterPro"/>
</dbReference>
<dbReference type="InterPro" id="IPR002501">
    <property type="entry name" value="PsdUridine_synth_N"/>
</dbReference>
<evidence type="ECO:0000256" key="5">
    <source>
        <dbReference type="HAMAP-Rule" id="MF_01080"/>
    </source>
</evidence>
<organism evidence="8">
    <name type="scientific">uncultured Desulfobacteraceae bacterium</name>
    <dbReference type="NCBI Taxonomy" id="218296"/>
    <lineage>
        <taxon>Bacteria</taxon>
        <taxon>Pseudomonadati</taxon>
        <taxon>Thermodesulfobacteriota</taxon>
        <taxon>Desulfobacteria</taxon>
        <taxon>Desulfobacterales</taxon>
        <taxon>Desulfobacteraceae</taxon>
        <taxon>environmental samples</taxon>
    </lineage>
</organism>
<evidence type="ECO:0000256" key="4">
    <source>
        <dbReference type="ARBA" id="ARBA00023235"/>
    </source>
</evidence>
<dbReference type="PANTHER" id="PTHR13767">
    <property type="entry name" value="TRNA-PSEUDOURIDINE SYNTHASE"/>
    <property type="match status" value="1"/>
</dbReference>
<dbReference type="Pfam" id="PF16198">
    <property type="entry name" value="TruB_C_2"/>
    <property type="match status" value="1"/>
</dbReference>
<comment type="catalytic activity">
    <reaction evidence="1 5">
        <text>uridine(55) in tRNA = pseudouridine(55) in tRNA</text>
        <dbReference type="Rhea" id="RHEA:42532"/>
        <dbReference type="Rhea" id="RHEA-COMP:10101"/>
        <dbReference type="Rhea" id="RHEA-COMP:10102"/>
        <dbReference type="ChEBI" id="CHEBI:65314"/>
        <dbReference type="ChEBI" id="CHEBI:65315"/>
        <dbReference type="EC" id="5.4.99.25"/>
    </reaction>
</comment>
<dbReference type="SUPFAM" id="SSF55120">
    <property type="entry name" value="Pseudouridine synthase"/>
    <property type="match status" value="1"/>
</dbReference>
<feature type="domain" description="Pseudouridine synthase II N-terminal" evidence="6">
    <location>
        <begin position="19"/>
        <end position="167"/>
    </location>
</feature>
<dbReference type="InterPro" id="IPR014780">
    <property type="entry name" value="tRNA_psdUridine_synth_TruB"/>
</dbReference>